<dbReference type="Proteomes" id="UP000093523">
    <property type="component" value="Unassembled WGS sequence"/>
</dbReference>
<evidence type="ECO:0008006" key="4">
    <source>
        <dbReference type="Google" id="ProtNLM"/>
    </source>
</evidence>
<evidence type="ECO:0000313" key="2">
    <source>
        <dbReference type="EMBL" id="OCH17665.1"/>
    </source>
</evidence>
<name>A0A1B9NUH4_ALILO</name>
<sequence length="246" mass="26928">MFLFVLNILLSLVLVVVGVLAFGVSGGDLPLLALAIPILWLLPQGGVATWILIAGLSLFGLTLSYQPLPLSISVWTLFPLLIVIFSHRKSIHLIVFVASVVIAMEAGIMALQYEGKLLGSAWATLTQIISVVLVWVAARSWKPVNKNAWWPIVLVIPLWIGGLQHAALVALSITGLIVCLQSVGRSKYHSWLSMLSWVLPVLGFATLIISPQFEVPNSIMVSWVMILLIGWVTDFMLQVDEEETPD</sequence>
<evidence type="ECO:0000256" key="1">
    <source>
        <dbReference type="SAM" id="Phobius"/>
    </source>
</evidence>
<accession>A0A1B9NUH4</accession>
<dbReference type="EMBL" id="MAJU01000029">
    <property type="protein sequence ID" value="OCH17665.1"/>
    <property type="molecule type" value="Genomic_DNA"/>
</dbReference>
<evidence type="ECO:0000313" key="3">
    <source>
        <dbReference type="Proteomes" id="UP000093523"/>
    </source>
</evidence>
<dbReference type="OrthoDB" id="5829628at2"/>
<dbReference type="RefSeq" id="WP_017021003.1">
    <property type="nucleotide sequence ID" value="NZ_CAWMPN010000029.1"/>
</dbReference>
<feature type="transmembrane region" description="Helical" evidence="1">
    <location>
        <begin position="91"/>
        <end position="111"/>
    </location>
</feature>
<feature type="transmembrane region" description="Helical" evidence="1">
    <location>
        <begin position="31"/>
        <end position="56"/>
    </location>
</feature>
<keyword evidence="1" id="KW-0812">Transmembrane</keyword>
<keyword evidence="1" id="KW-0472">Membrane</keyword>
<organism evidence="2 3">
    <name type="scientific">Aliivibrio logei</name>
    <name type="common">Vibrio logei</name>
    <dbReference type="NCBI Taxonomy" id="688"/>
    <lineage>
        <taxon>Bacteria</taxon>
        <taxon>Pseudomonadati</taxon>
        <taxon>Pseudomonadota</taxon>
        <taxon>Gammaproteobacteria</taxon>
        <taxon>Vibrionales</taxon>
        <taxon>Vibrionaceae</taxon>
        <taxon>Aliivibrio</taxon>
    </lineage>
</organism>
<gene>
    <name evidence="2" type="ORF">A6E04_18800</name>
</gene>
<keyword evidence="1" id="KW-1133">Transmembrane helix</keyword>
<proteinExistence type="predicted"/>
<reference evidence="2 3" key="1">
    <citation type="submission" date="2016-06" db="EMBL/GenBank/DDBJ databases">
        <authorList>
            <person name="Kjaerup R.B."/>
            <person name="Dalgaard T.S."/>
            <person name="Juul-Madsen H.R."/>
        </authorList>
    </citation>
    <scope>NUCLEOTIDE SEQUENCE [LARGE SCALE GENOMIC DNA]</scope>
    <source>
        <strain evidence="2 3">1S159</strain>
    </source>
</reference>
<feature type="transmembrane region" description="Helical" evidence="1">
    <location>
        <begin position="149"/>
        <end position="179"/>
    </location>
</feature>
<protein>
    <recommendedName>
        <fullName evidence="4">Integral membrane protein</fullName>
    </recommendedName>
</protein>
<comment type="caution">
    <text evidence="2">The sequence shown here is derived from an EMBL/GenBank/DDBJ whole genome shotgun (WGS) entry which is preliminary data.</text>
</comment>
<feature type="transmembrane region" description="Helical" evidence="1">
    <location>
        <begin position="118"/>
        <end position="137"/>
    </location>
</feature>
<feature type="transmembrane region" description="Helical" evidence="1">
    <location>
        <begin position="68"/>
        <end position="85"/>
    </location>
</feature>
<dbReference type="AlphaFoldDB" id="A0A1B9NUH4"/>
<feature type="transmembrane region" description="Helical" evidence="1">
    <location>
        <begin position="191"/>
        <end position="213"/>
    </location>
</feature>
<feature type="transmembrane region" description="Helical" evidence="1">
    <location>
        <begin position="219"/>
        <end position="237"/>
    </location>
</feature>